<feature type="compositionally biased region" description="Polar residues" evidence="1">
    <location>
        <begin position="399"/>
        <end position="411"/>
    </location>
</feature>
<reference evidence="2" key="1">
    <citation type="journal article" date="2020" name="Stud. Mycol.">
        <title>101 Dothideomycetes genomes: a test case for predicting lifestyles and emergence of pathogens.</title>
        <authorList>
            <person name="Haridas S."/>
            <person name="Albert R."/>
            <person name="Binder M."/>
            <person name="Bloem J."/>
            <person name="Labutti K."/>
            <person name="Salamov A."/>
            <person name="Andreopoulos B."/>
            <person name="Baker S."/>
            <person name="Barry K."/>
            <person name="Bills G."/>
            <person name="Bluhm B."/>
            <person name="Cannon C."/>
            <person name="Castanera R."/>
            <person name="Culley D."/>
            <person name="Daum C."/>
            <person name="Ezra D."/>
            <person name="Gonzalez J."/>
            <person name="Henrissat B."/>
            <person name="Kuo A."/>
            <person name="Liang C."/>
            <person name="Lipzen A."/>
            <person name="Lutzoni F."/>
            <person name="Magnuson J."/>
            <person name="Mondo S."/>
            <person name="Nolan M."/>
            <person name="Ohm R."/>
            <person name="Pangilinan J."/>
            <person name="Park H.-J."/>
            <person name="Ramirez L."/>
            <person name="Alfaro M."/>
            <person name="Sun H."/>
            <person name="Tritt A."/>
            <person name="Yoshinaga Y."/>
            <person name="Zwiers L.-H."/>
            <person name="Turgeon B."/>
            <person name="Goodwin S."/>
            <person name="Spatafora J."/>
            <person name="Crous P."/>
            <person name="Grigoriev I."/>
        </authorList>
    </citation>
    <scope>NUCLEOTIDE SEQUENCE</scope>
    <source>
        <strain evidence="2">SCOH1-5</strain>
    </source>
</reference>
<keyword evidence="3" id="KW-1185">Reference proteome</keyword>
<feature type="region of interest" description="Disordered" evidence="1">
    <location>
        <begin position="183"/>
        <end position="209"/>
    </location>
</feature>
<sequence>MAAPFGTDSGLFNKRVGKASFKFPRSASSLHPKRPLLVEASVKGSTVTMMTPTKPHHVMRVAIGDFVCTLNELSTPTPAPPRAPPEPSKMKSLAELHDAIQVATGNLVRRVDETAAVNGEHEMNDNQRAPRNAGAPSLPQSIRYWNLAEFTAPGQLGLMVHPPNTAVIMERNNRGINTPLTVNRTTSEDDGQADPSPIIGSASARGVTPRHNSHVHFFPGSPIAFSPHGNIPSHRGNGPEAFAYGQRVNNAAAAQARSRDRPTHWQPYDVALPPFEPRFQMQPKSGVLQNPADGPGQRPGSDQQSNPFVPSHANSLDSRSGDSHSTHSSPTFAASNERHSTGAAQQSGQPREPMQRPAPPSDGRANLPPPVRTRVKIEVVDLDSDTDIEAASETAKADTASNHDPASQNIKEPTERAVVAENQLEKLKRRNGQNVNLGRAPSSTVANLQINRRHTDANAELNNRDLRIARANRGLSALLHDDRSPRARPLDPSSYRTVTGVLFPSVADIGKQVPNSGSDLTTLLTHFMGNIEGKEAEFLELLRKEFAVDMYGMVSRKN</sequence>
<feature type="region of interest" description="Disordered" evidence="1">
    <location>
        <begin position="391"/>
        <end position="414"/>
    </location>
</feature>
<feature type="compositionally biased region" description="Polar residues" evidence="1">
    <location>
        <begin position="300"/>
        <end position="316"/>
    </location>
</feature>
<accession>A0A6A6EXS6</accession>
<feature type="region of interest" description="Disordered" evidence="1">
    <location>
        <begin position="250"/>
        <end position="372"/>
    </location>
</feature>
<dbReference type="OrthoDB" id="10677505at2759"/>
<evidence type="ECO:0000313" key="2">
    <source>
        <dbReference type="EMBL" id="KAF2206505.1"/>
    </source>
</evidence>
<evidence type="ECO:0000256" key="1">
    <source>
        <dbReference type="SAM" id="MobiDB-lite"/>
    </source>
</evidence>
<gene>
    <name evidence="2" type="ORF">CERZMDRAFT_103320</name>
</gene>
<name>A0A6A6EXS6_9PEZI</name>
<protein>
    <submittedName>
        <fullName evidence="2">Uncharacterized protein</fullName>
    </submittedName>
</protein>
<evidence type="ECO:0000313" key="3">
    <source>
        <dbReference type="Proteomes" id="UP000799539"/>
    </source>
</evidence>
<dbReference type="AlphaFoldDB" id="A0A6A6EXS6"/>
<dbReference type="EMBL" id="ML992719">
    <property type="protein sequence ID" value="KAF2206505.1"/>
    <property type="molecule type" value="Genomic_DNA"/>
</dbReference>
<proteinExistence type="predicted"/>
<organism evidence="2 3">
    <name type="scientific">Cercospora zeae-maydis SCOH1-5</name>
    <dbReference type="NCBI Taxonomy" id="717836"/>
    <lineage>
        <taxon>Eukaryota</taxon>
        <taxon>Fungi</taxon>
        <taxon>Dikarya</taxon>
        <taxon>Ascomycota</taxon>
        <taxon>Pezizomycotina</taxon>
        <taxon>Dothideomycetes</taxon>
        <taxon>Dothideomycetidae</taxon>
        <taxon>Mycosphaerellales</taxon>
        <taxon>Mycosphaerellaceae</taxon>
        <taxon>Cercospora</taxon>
    </lineage>
</organism>
<dbReference type="Proteomes" id="UP000799539">
    <property type="component" value="Unassembled WGS sequence"/>
</dbReference>